<protein>
    <submittedName>
        <fullName evidence="1">Uncharacterized protein</fullName>
    </submittedName>
</protein>
<name>A0A9D4R1R7_DREPO</name>
<reference evidence="1" key="2">
    <citation type="submission" date="2020-11" db="EMBL/GenBank/DDBJ databases">
        <authorList>
            <person name="McCartney M.A."/>
            <person name="Auch B."/>
            <person name="Kono T."/>
            <person name="Mallez S."/>
            <person name="Becker A."/>
            <person name="Gohl D.M."/>
            <person name="Silverstein K.A.T."/>
            <person name="Koren S."/>
            <person name="Bechman K.B."/>
            <person name="Herman A."/>
            <person name="Abrahante J.E."/>
            <person name="Garbe J."/>
        </authorList>
    </citation>
    <scope>NUCLEOTIDE SEQUENCE</scope>
    <source>
        <strain evidence="1">Duluth1</strain>
        <tissue evidence="1">Whole animal</tissue>
    </source>
</reference>
<dbReference type="AlphaFoldDB" id="A0A9D4R1R7"/>
<evidence type="ECO:0000313" key="1">
    <source>
        <dbReference type="EMBL" id="KAH3850110.1"/>
    </source>
</evidence>
<dbReference type="Proteomes" id="UP000828390">
    <property type="component" value="Unassembled WGS sequence"/>
</dbReference>
<evidence type="ECO:0000313" key="2">
    <source>
        <dbReference type="Proteomes" id="UP000828390"/>
    </source>
</evidence>
<organism evidence="1 2">
    <name type="scientific">Dreissena polymorpha</name>
    <name type="common">Zebra mussel</name>
    <name type="synonym">Mytilus polymorpha</name>
    <dbReference type="NCBI Taxonomy" id="45954"/>
    <lineage>
        <taxon>Eukaryota</taxon>
        <taxon>Metazoa</taxon>
        <taxon>Spiralia</taxon>
        <taxon>Lophotrochozoa</taxon>
        <taxon>Mollusca</taxon>
        <taxon>Bivalvia</taxon>
        <taxon>Autobranchia</taxon>
        <taxon>Heteroconchia</taxon>
        <taxon>Euheterodonta</taxon>
        <taxon>Imparidentia</taxon>
        <taxon>Neoheterodontei</taxon>
        <taxon>Myida</taxon>
        <taxon>Dreissenoidea</taxon>
        <taxon>Dreissenidae</taxon>
        <taxon>Dreissena</taxon>
    </lineage>
</organism>
<accession>A0A9D4R1R7</accession>
<reference evidence="1" key="1">
    <citation type="journal article" date="2019" name="bioRxiv">
        <title>The Genome of the Zebra Mussel, Dreissena polymorpha: A Resource for Invasive Species Research.</title>
        <authorList>
            <person name="McCartney M.A."/>
            <person name="Auch B."/>
            <person name="Kono T."/>
            <person name="Mallez S."/>
            <person name="Zhang Y."/>
            <person name="Obille A."/>
            <person name="Becker A."/>
            <person name="Abrahante J.E."/>
            <person name="Garbe J."/>
            <person name="Badalamenti J.P."/>
            <person name="Herman A."/>
            <person name="Mangelson H."/>
            <person name="Liachko I."/>
            <person name="Sullivan S."/>
            <person name="Sone E.D."/>
            <person name="Koren S."/>
            <person name="Silverstein K.A.T."/>
            <person name="Beckman K.B."/>
            <person name="Gohl D.M."/>
        </authorList>
    </citation>
    <scope>NUCLEOTIDE SEQUENCE</scope>
    <source>
        <strain evidence="1">Duluth1</strain>
        <tissue evidence="1">Whole animal</tissue>
    </source>
</reference>
<proteinExistence type="predicted"/>
<dbReference type="EMBL" id="JAIWYP010000003">
    <property type="protein sequence ID" value="KAH3850110.1"/>
    <property type="molecule type" value="Genomic_DNA"/>
</dbReference>
<sequence length="198" mass="22962">MRFSVKYLEAEVTKRETLIGVLKERLRKSSEAAIYFDQFDGSNFDEYRQKMLRWQQDDIELLKKSKEIKKEFVLKNGRLLFSTLMWALTAIANLPNECIHKTDFNTFLSSLRIEAANIIKEMSLGRDQSVKETIQQIEEYIKQRNGNCIHANELKDIALILQNAILGDYTGIQRDVSFTEGEVNRTTQRQTSTACTLL</sequence>
<comment type="caution">
    <text evidence="1">The sequence shown here is derived from an EMBL/GenBank/DDBJ whole genome shotgun (WGS) entry which is preliminary data.</text>
</comment>
<gene>
    <name evidence="1" type="ORF">DPMN_092516</name>
</gene>
<keyword evidence="2" id="KW-1185">Reference proteome</keyword>